<dbReference type="Proteomes" id="UP001246152">
    <property type="component" value="Unassembled WGS sequence"/>
</dbReference>
<accession>A0AAJ2LUX7</accession>
<protein>
    <submittedName>
        <fullName evidence="1">Hemagglutinin</fullName>
    </submittedName>
</protein>
<comment type="caution">
    <text evidence="1">The sequence shown here is derived from an EMBL/GenBank/DDBJ whole genome shotgun (WGS) entry which is preliminary data.</text>
</comment>
<evidence type="ECO:0000313" key="1">
    <source>
        <dbReference type="EMBL" id="MDR9839884.1"/>
    </source>
</evidence>
<evidence type="ECO:0000313" key="2">
    <source>
        <dbReference type="Proteomes" id="UP001246152"/>
    </source>
</evidence>
<reference evidence="1" key="1">
    <citation type="submission" date="2023-04" db="EMBL/GenBank/DDBJ databases">
        <title>Description of first Herbaspirillum huttiense subsp. nephrolepsisexaltata and Herbaspirillum huttiense subsp. lycopersicon.</title>
        <authorList>
            <person name="Poudel M."/>
            <person name="Sharma A."/>
            <person name="Goss E."/>
            <person name="Tapia J.H."/>
            <person name="Harmon C.M."/>
            <person name="Jones J.B."/>
        </authorList>
    </citation>
    <scope>NUCLEOTIDE SEQUENCE</scope>
    <source>
        <strain evidence="1">G21-1742</strain>
    </source>
</reference>
<dbReference type="Pfam" id="PF05594">
    <property type="entry name" value="Fil_haemagg"/>
    <property type="match status" value="3"/>
</dbReference>
<gene>
    <name evidence="1" type="ORF">RI046_29615</name>
</gene>
<dbReference type="InterPro" id="IPR008619">
    <property type="entry name" value="Filamentous_hemagglutn_rpt"/>
</dbReference>
<sequence>ALVIDNSNGTVIAGQQTSVLAYSFTGSGRFLSQKDLRIDLVASILHTGQIGASGDIDLRTAGTFSNAGAVGAGGTLMLTAATIDNQASGSLVGTTLKLKATDVHTFINRGLIDGVNTVIESSTVNNLGTGRIYGDNIAIGADVLNNQAETVNGVTSAPVIAARNRLDIGAGVVNNSEHGLIYSVGDMAIGGALDANKKATGSAREINNSSATINADGNLSIAAGSINNTNAHLETTDQTGPGNRIVSFRVNGSSQLLDSKSAWLYNRGSGEILDASNWRAMGDEDNYRLLLPSAAYPAERYGPPFDYSRGARGDSAVAIAYTPAYSQGAMGDADAVYYPAIINYKPGDRIWSVMGVTPPAEDPGPGPGSEPRPGEACYESCVSVPVPAGVYDAWKAAYDVWKPKYDAYIAALLALNDKITAFNNNVNSRSYREWTIYDGTEQITRTVVTKSDPGMITSGGNMSLAAGTVNNYASQFIAGGTVAGDSVNGTNLNNTGPLGRQRVVS</sequence>
<feature type="non-terminal residue" evidence="1">
    <location>
        <position position="505"/>
    </location>
</feature>
<feature type="non-terminal residue" evidence="1">
    <location>
        <position position="1"/>
    </location>
</feature>
<dbReference type="EMBL" id="JAVLSM010000045">
    <property type="protein sequence ID" value="MDR9839884.1"/>
    <property type="molecule type" value="Genomic_DNA"/>
</dbReference>
<name>A0AAJ2LUX7_9BURK</name>
<dbReference type="NCBIfam" id="TIGR01731">
    <property type="entry name" value="fil_hemag_20aa"/>
    <property type="match status" value="4"/>
</dbReference>
<dbReference type="AlphaFoldDB" id="A0AAJ2LUX7"/>
<organism evidence="1 2">
    <name type="scientific">Herbaspirillum huttiense</name>
    <dbReference type="NCBI Taxonomy" id="863372"/>
    <lineage>
        <taxon>Bacteria</taxon>
        <taxon>Pseudomonadati</taxon>
        <taxon>Pseudomonadota</taxon>
        <taxon>Betaproteobacteria</taxon>
        <taxon>Burkholderiales</taxon>
        <taxon>Oxalobacteraceae</taxon>
        <taxon>Herbaspirillum</taxon>
    </lineage>
</organism>
<proteinExistence type="predicted"/>
<dbReference type="InterPro" id="IPR010069">
    <property type="entry name" value="CdiA_FHA1_rpt"/>
</dbReference>